<dbReference type="NCBIfam" id="TIGR01733">
    <property type="entry name" value="AA-adenyl-dom"/>
    <property type="match status" value="1"/>
</dbReference>
<dbReference type="Gene3D" id="3.30.559.10">
    <property type="entry name" value="Chloramphenicol acetyltransferase-like domain"/>
    <property type="match status" value="1"/>
</dbReference>
<dbReference type="PROSITE" id="PS00012">
    <property type="entry name" value="PHOSPHOPANTETHEINE"/>
    <property type="match status" value="1"/>
</dbReference>
<dbReference type="Gene3D" id="3.40.50.1820">
    <property type="entry name" value="alpha/beta hydrolase"/>
    <property type="match status" value="1"/>
</dbReference>
<dbReference type="FunFam" id="3.40.50.12780:FF:000012">
    <property type="entry name" value="Non-ribosomal peptide synthetase"/>
    <property type="match status" value="1"/>
</dbReference>
<dbReference type="Proteomes" id="UP000610558">
    <property type="component" value="Unassembled WGS sequence"/>
</dbReference>
<dbReference type="GO" id="GO:0043041">
    <property type="term" value="P:amino acid activation for nonribosomal peptide biosynthetic process"/>
    <property type="evidence" value="ECO:0007669"/>
    <property type="project" value="TreeGrafter"/>
</dbReference>
<dbReference type="InterPro" id="IPR000873">
    <property type="entry name" value="AMP-dep_synth/lig_dom"/>
</dbReference>
<comment type="cofactor">
    <cofactor evidence="1">
        <name>pantetheine 4'-phosphate</name>
        <dbReference type="ChEBI" id="CHEBI:47942"/>
    </cofactor>
</comment>
<dbReference type="InterPro" id="IPR001242">
    <property type="entry name" value="Condensation_dom"/>
</dbReference>
<dbReference type="Gene3D" id="3.40.50.980">
    <property type="match status" value="2"/>
</dbReference>
<dbReference type="Pfam" id="PF00501">
    <property type="entry name" value="AMP-binding"/>
    <property type="match status" value="1"/>
</dbReference>
<dbReference type="InterPro" id="IPR020845">
    <property type="entry name" value="AMP-binding_CS"/>
</dbReference>
<dbReference type="SUPFAM" id="SSF53474">
    <property type="entry name" value="alpha/beta-Hydrolases"/>
    <property type="match status" value="1"/>
</dbReference>
<dbReference type="InterPro" id="IPR036736">
    <property type="entry name" value="ACP-like_sf"/>
</dbReference>
<evidence type="ECO:0000256" key="2">
    <source>
        <dbReference type="ARBA" id="ARBA00022450"/>
    </source>
</evidence>
<dbReference type="Gene3D" id="3.30.300.30">
    <property type="match status" value="1"/>
</dbReference>
<dbReference type="GO" id="GO:0031177">
    <property type="term" value="F:phosphopantetheine binding"/>
    <property type="evidence" value="ECO:0007669"/>
    <property type="project" value="InterPro"/>
</dbReference>
<dbReference type="InterPro" id="IPR029058">
    <property type="entry name" value="AB_hydrolase_fold"/>
</dbReference>
<evidence type="ECO:0000313" key="5">
    <source>
        <dbReference type="EMBL" id="MBD2857478.1"/>
    </source>
</evidence>
<dbReference type="EMBL" id="JACXLD010000001">
    <property type="protein sequence ID" value="MBD2857478.1"/>
    <property type="molecule type" value="Genomic_DNA"/>
</dbReference>
<dbReference type="FunFam" id="2.30.38.10:FF:000001">
    <property type="entry name" value="Non-ribosomal peptide synthetase PvdI"/>
    <property type="match status" value="1"/>
</dbReference>
<evidence type="ECO:0000256" key="1">
    <source>
        <dbReference type="ARBA" id="ARBA00001957"/>
    </source>
</evidence>
<keyword evidence="3" id="KW-0597">Phosphoprotein</keyword>
<dbReference type="PANTHER" id="PTHR45527:SF1">
    <property type="entry name" value="FATTY ACID SYNTHASE"/>
    <property type="match status" value="1"/>
</dbReference>
<dbReference type="InterPro" id="IPR023213">
    <property type="entry name" value="CAT-like_dom_sf"/>
</dbReference>
<dbReference type="InterPro" id="IPR020806">
    <property type="entry name" value="PKS_PP-bd"/>
</dbReference>
<accession>A0A927GUX3</accession>
<dbReference type="GO" id="GO:0072330">
    <property type="term" value="P:monocarboxylic acid biosynthetic process"/>
    <property type="evidence" value="ECO:0007669"/>
    <property type="project" value="UniProtKB-ARBA"/>
</dbReference>
<dbReference type="SUPFAM" id="SSF56801">
    <property type="entry name" value="Acetyl-CoA synthetase-like"/>
    <property type="match status" value="1"/>
</dbReference>
<dbReference type="Gene3D" id="3.30.559.30">
    <property type="entry name" value="Nonribosomal peptide synthetase, condensation domain"/>
    <property type="match status" value="2"/>
</dbReference>
<dbReference type="GO" id="GO:0009366">
    <property type="term" value="C:enterobactin synthetase complex"/>
    <property type="evidence" value="ECO:0007669"/>
    <property type="project" value="TreeGrafter"/>
</dbReference>
<dbReference type="InterPro" id="IPR009081">
    <property type="entry name" value="PP-bd_ACP"/>
</dbReference>
<dbReference type="SUPFAM" id="SSF47336">
    <property type="entry name" value="ACP-like"/>
    <property type="match status" value="1"/>
</dbReference>
<dbReference type="GO" id="GO:0047527">
    <property type="term" value="F:2,3-dihydroxybenzoate-serine ligase activity"/>
    <property type="evidence" value="ECO:0007669"/>
    <property type="project" value="TreeGrafter"/>
</dbReference>
<dbReference type="SUPFAM" id="SSF52777">
    <property type="entry name" value="CoA-dependent acyltransferases"/>
    <property type="match status" value="2"/>
</dbReference>
<protein>
    <submittedName>
        <fullName evidence="5">Amino acid adenylation domain-containing protein</fullName>
    </submittedName>
</protein>
<dbReference type="Pfam" id="PF00668">
    <property type="entry name" value="Condensation"/>
    <property type="match status" value="1"/>
</dbReference>
<evidence type="ECO:0000256" key="3">
    <source>
        <dbReference type="ARBA" id="ARBA00022553"/>
    </source>
</evidence>
<feature type="domain" description="Carrier" evidence="4">
    <location>
        <begin position="1011"/>
        <end position="1086"/>
    </location>
</feature>
<dbReference type="Pfam" id="PF00550">
    <property type="entry name" value="PP-binding"/>
    <property type="match status" value="1"/>
</dbReference>
<keyword evidence="2" id="KW-0596">Phosphopantetheine</keyword>
<dbReference type="SMART" id="SM00824">
    <property type="entry name" value="PKS_TE"/>
    <property type="match status" value="1"/>
</dbReference>
<dbReference type="InterPro" id="IPR006162">
    <property type="entry name" value="Ppantetheine_attach_site"/>
</dbReference>
<dbReference type="PROSITE" id="PS50075">
    <property type="entry name" value="CARRIER"/>
    <property type="match status" value="1"/>
</dbReference>
<sequence length="1382" mass="152120">MDAKQTGPAAMRRAMAKVSLFLNPERNAGHFSMPGFSGAESESGQSTLPIELVKKIPLAQSQRGMWMGEKLAPVGTLFNLAEYCEILGEVDVAVFMRSLHTLTQEAETCRVQVVDEGENACQHILSRYPGELPFVDFSGESNPHKAAADWMRADYTRTLNIATEALWLGALIKLSERHYYFYQRCHHINLDGFSGGVLTRRLGEIYNAYLHQEPLSEAYFHDLEHQQREEQSYRESKRFERDRDYWVQTLAKLPEPLSLSKGGERCGGLMRSSLALSLESSNALRGLAETTGSTLPQVMIALLASYIYRISGAEDLVFGMPVTARVNRQQRNTPCMMANAVAIRLAMSGELALADLLKQVGETVRKSLRHQQYRYEALRKDLNLLGKGQQISWVGVNIEPFDYDLRFGEAGTRSHNLSNGSVEDLTVFVYDRGAQQPLRVDLDANPGLYTQAQLDTHLQRLERLINSFIARPQTTLAELDILNNGERQRLLKDWNNTEQALPETSVIELFEQQALSAPEALAVSDGQCYLSYGELHQRACRLASVLYQQGVRSGDVVAVAMPRNVDMLVSLLAVQRSGAAYLPLDPDAPVQRLAAICEEARPALMICGEAGLAIPVDDNTRVYQFAALAEMASDAPLSDIIFAPIRAESPVYVIYTSGSTGRPKGVVISQRNLLNFMLAMQQTLQPSADNRFLALTTVAFDIATLELYLPLICGAATVIADRATVKDPRSLNAFIAEHQVDIVQATPSHWQLMLAEGDEGLQGVQALVGGEALPPALAKKLCDLGPAPINLYGPTETTVWSTAMCIDEREMAAPPIGRPIWNTQLYVLDAHLSPVPCGEIGELYIGGEGVAQGYLHRPELTAERFMPNPFAEGRIYRTGDLVRWREDGALEYLGRNDFQIKIRGFRVEVGEIEALIDQLDGVSSSAVIACTDPAGATQLVAYVKPDSFTQDNIFSEADAQRIIRELKLVLPEYMVPVKVLALAEFPTNVNGKLDRKALPLPQWCSQQAYVAPTTELETLLVSLWQDVLERDRIGIHESFFDLGGDSIKAALLVSKLRNALEQEVPLLALFEANTIAELAANLEKSLGAEPFDNMLALRRGDAGQSPLFCIHPVLGLSWGFAGLAGHLADGRPLYALQAAGLKGDAELPGSIEEMAADYLAQIREQQPQGPYQLLGWSMGGVVAHELARQLEELGEKVAFLGMMDAYPHQLAWQNEAALSPQTVRSTLAFLGLNVSEAQALPEDMSGLSDYLCREYRIHDLPIVDEMQSALPAGVSIIDTVSRVIENNLRLLGGFVPGVVDADLLFFRAAASSEVDMADVLHHSPAVWCRHARAVELVDVDCAHQQMLEPDALAQIGPVVNAALQRADRMLWFEKVEKVLTCA</sequence>
<dbReference type="Pfam" id="PF13193">
    <property type="entry name" value="AMP-binding_C"/>
    <property type="match status" value="1"/>
</dbReference>
<dbReference type="Gene3D" id="2.30.38.10">
    <property type="entry name" value="Luciferase, Domain 3"/>
    <property type="match status" value="1"/>
</dbReference>
<evidence type="ECO:0000313" key="6">
    <source>
        <dbReference type="Proteomes" id="UP000610558"/>
    </source>
</evidence>
<dbReference type="GO" id="GO:0009239">
    <property type="term" value="P:enterobactin biosynthetic process"/>
    <property type="evidence" value="ECO:0007669"/>
    <property type="project" value="TreeGrafter"/>
</dbReference>
<name>A0A927GUX3_9GAMM</name>
<gene>
    <name evidence="5" type="ORF">IB286_00565</name>
</gene>
<dbReference type="InterPro" id="IPR010071">
    <property type="entry name" value="AA_adenyl_dom"/>
</dbReference>
<proteinExistence type="predicted"/>
<dbReference type="RefSeq" id="WP_190761718.1">
    <property type="nucleotide sequence ID" value="NZ_JACXLD010000001.1"/>
</dbReference>
<dbReference type="FunFam" id="1.10.1200.10:FF:000016">
    <property type="entry name" value="Non-ribosomal peptide synthase"/>
    <property type="match status" value="1"/>
</dbReference>
<reference evidence="5" key="1">
    <citation type="submission" date="2020-09" db="EMBL/GenBank/DDBJ databases">
        <authorList>
            <person name="Yoon J.-W."/>
        </authorList>
    </citation>
    <scope>NUCLEOTIDE SEQUENCE</scope>
    <source>
        <strain evidence="5">KMU-158</strain>
    </source>
</reference>
<organism evidence="5 6">
    <name type="scientific">Spongiibacter pelagi</name>
    <dbReference type="NCBI Taxonomy" id="2760804"/>
    <lineage>
        <taxon>Bacteria</taxon>
        <taxon>Pseudomonadati</taxon>
        <taxon>Pseudomonadota</taxon>
        <taxon>Gammaproteobacteria</taxon>
        <taxon>Cellvibrionales</taxon>
        <taxon>Spongiibacteraceae</taxon>
        <taxon>Spongiibacter</taxon>
    </lineage>
</organism>
<dbReference type="PANTHER" id="PTHR45527">
    <property type="entry name" value="NONRIBOSOMAL PEPTIDE SYNTHETASE"/>
    <property type="match status" value="1"/>
</dbReference>
<dbReference type="InterPro" id="IPR045851">
    <property type="entry name" value="AMP-bd_C_sf"/>
</dbReference>
<dbReference type="CDD" id="cd12116">
    <property type="entry name" value="A_NRPS_Ta1_like"/>
    <property type="match status" value="1"/>
</dbReference>
<dbReference type="Pfam" id="PF00975">
    <property type="entry name" value="Thioesterase"/>
    <property type="match status" value="1"/>
</dbReference>
<dbReference type="PROSITE" id="PS00455">
    <property type="entry name" value="AMP_BINDING"/>
    <property type="match status" value="1"/>
</dbReference>
<dbReference type="InterPro" id="IPR020802">
    <property type="entry name" value="TesA-like"/>
</dbReference>
<dbReference type="SMART" id="SM00823">
    <property type="entry name" value="PKS_PP"/>
    <property type="match status" value="1"/>
</dbReference>
<dbReference type="InterPro" id="IPR025110">
    <property type="entry name" value="AMP-bd_C"/>
</dbReference>
<dbReference type="InterPro" id="IPR001031">
    <property type="entry name" value="Thioesterase"/>
</dbReference>
<keyword evidence="6" id="KW-1185">Reference proteome</keyword>
<evidence type="ECO:0000259" key="4">
    <source>
        <dbReference type="PROSITE" id="PS50075"/>
    </source>
</evidence>
<comment type="caution">
    <text evidence="5">The sequence shown here is derived from an EMBL/GenBank/DDBJ whole genome shotgun (WGS) entry which is preliminary data.</text>
</comment>
<dbReference type="GO" id="GO:0005829">
    <property type="term" value="C:cytosol"/>
    <property type="evidence" value="ECO:0007669"/>
    <property type="project" value="TreeGrafter"/>
</dbReference>